<organism evidence="1 2">
    <name type="scientific">Trifolium pratense</name>
    <name type="common">Red clover</name>
    <dbReference type="NCBI Taxonomy" id="57577"/>
    <lineage>
        <taxon>Eukaryota</taxon>
        <taxon>Viridiplantae</taxon>
        <taxon>Streptophyta</taxon>
        <taxon>Embryophyta</taxon>
        <taxon>Tracheophyta</taxon>
        <taxon>Spermatophyta</taxon>
        <taxon>Magnoliopsida</taxon>
        <taxon>eudicotyledons</taxon>
        <taxon>Gunneridae</taxon>
        <taxon>Pentapetalae</taxon>
        <taxon>rosids</taxon>
        <taxon>fabids</taxon>
        <taxon>Fabales</taxon>
        <taxon>Fabaceae</taxon>
        <taxon>Papilionoideae</taxon>
        <taxon>50 kb inversion clade</taxon>
        <taxon>NPAAA clade</taxon>
        <taxon>Hologalegina</taxon>
        <taxon>IRL clade</taxon>
        <taxon>Trifolieae</taxon>
        <taxon>Trifolium</taxon>
    </lineage>
</organism>
<feature type="non-terminal residue" evidence="1">
    <location>
        <position position="1"/>
    </location>
</feature>
<reference evidence="1 2" key="2">
    <citation type="journal article" date="2017" name="Front. Plant Sci.">
        <title>Gene Classification and Mining of Molecular Markers Useful in Red Clover (Trifolium pratense) Breeding.</title>
        <authorList>
            <person name="Istvanek J."/>
            <person name="Dluhosova J."/>
            <person name="Dluhos P."/>
            <person name="Patkova L."/>
            <person name="Nedelnik J."/>
            <person name="Repkova J."/>
        </authorList>
    </citation>
    <scope>NUCLEOTIDE SEQUENCE [LARGE SCALE GENOMIC DNA]</scope>
    <source>
        <strain evidence="2">cv. Tatra</strain>
        <tissue evidence="1">Young leaves</tissue>
    </source>
</reference>
<proteinExistence type="predicted"/>
<comment type="caution">
    <text evidence="1">The sequence shown here is derived from an EMBL/GenBank/DDBJ whole genome shotgun (WGS) entry which is preliminary data.</text>
</comment>
<gene>
    <name evidence="1" type="ORF">L195_g048139</name>
</gene>
<evidence type="ECO:0000313" key="1">
    <source>
        <dbReference type="EMBL" id="PNX54519.1"/>
    </source>
</evidence>
<sequence>ESVIKSKHIPHELLEDSPSISSLISELDFLFIDFLAESKCFCFTVAVERECFMIGSCFIEPKNTVRKQPTYLFSNPPDFWNPPVNNLESTKCLA</sequence>
<dbReference type="Proteomes" id="UP000236291">
    <property type="component" value="Unassembled WGS sequence"/>
</dbReference>
<dbReference type="AlphaFoldDB" id="A0A2K3JKF6"/>
<name>A0A2K3JKF6_TRIPR</name>
<accession>A0A2K3JKF6</accession>
<protein>
    <submittedName>
        <fullName evidence="1">Uncharacterized protein</fullName>
    </submittedName>
</protein>
<reference evidence="1 2" key="1">
    <citation type="journal article" date="2014" name="Am. J. Bot.">
        <title>Genome assembly and annotation for red clover (Trifolium pratense; Fabaceae).</title>
        <authorList>
            <person name="Istvanek J."/>
            <person name="Jaros M."/>
            <person name="Krenek A."/>
            <person name="Repkova J."/>
        </authorList>
    </citation>
    <scope>NUCLEOTIDE SEQUENCE [LARGE SCALE GENOMIC DNA]</scope>
    <source>
        <strain evidence="2">cv. Tatra</strain>
        <tissue evidence="1">Young leaves</tissue>
    </source>
</reference>
<dbReference type="EMBL" id="ASHM01068261">
    <property type="protein sequence ID" value="PNX54519.1"/>
    <property type="molecule type" value="Genomic_DNA"/>
</dbReference>
<evidence type="ECO:0000313" key="2">
    <source>
        <dbReference type="Proteomes" id="UP000236291"/>
    </source>
</evidence>